<evidence type="ECO:0000256" key="2">
    <source>
        <dbReference type="ARBA" id="ARBA00012951"/>
    </source>
</evidence>
<evidence type="ECO:0000313" key="8">
    <source>
        <dbReference type="EMBL" id="AXV09733.1"/>
    </source>
</evidence>
<comment type="cofactor">
    <cofactor evidence="1">
        <name>heme</name>
        <dbReference type="ChEBI" id="CHEBI:30413"/>
    </cofactor>
</comment>
<dbReference type="GO" id="GO:0008121">
    <property type="term" value="F:quinol-cytochrome-c reductase activity"/>
    <property type="evidence" value="ECO:0007669"/>
    <property type="project" value="UniProtKB-EC"/>
</dbReference>
<dbReference type="Pfam" id="PF13631">
    <property type="entry name" value="Cytochrom_B_N_2"/>
    <property type="match status" value="1"/>
</dbReference>
<evidence type="ECO:0000256" key="4">
    <source>
        <dbReference type="ARBA" id="ARBA00029351"/>
    </source>
</evidence>
<dbReference type="EMBL" id="CP031165">
    <property type="protein sequence ID" value="AXV09733.1"/>
    <property type="molecule type" value="Genomic_DNA"/>
</dbReference>
<feature type="transmembrane region" description="Helical" evidence="6">
    <location>
        <begin position="169"/>
        <end position="190"/>
    </location>
</feature>
<accession>A0A346Y5I6</accession>
<dbReference type="PANTHER" id="PTHR19271">
    <property type="entry name" value="CYTOCHROME B"/>
    <property type="match status" value="1"/>
</dbReference>
<feature type="transmembrane region" description="Helical" evidence="6">
    <location>
        <begin position="111"/>
        <end position="129"/>
    </location>
</feature>
<dbReference type="Gene3D" id="1.20.810.10">
    <property type="entry name" value="Cytochrome Bc1 Complex, Chain C"/>
    <property type="match status" value="1"/>
</dbReference>
<protein>
    <recommendedName>
        <fullName evidence="3">Cytochrome bc1 complex cytochrome b subunit</fullName>
        <ecNumber evidence="2">7.1.1.8</ecNumber>
    </recommendedName>
    <alternativeName>
        <fullName evidence="5">Cytochrome bc1 reductase complex subunit QcrB</fullName>
    </alternativeName>
</protein>
<dbReference type="SUPFAM" id="SSF81342">
    <property type="entry name" value="Transmembrane di-heme cytochromes"/>
    <property type="match status" value="1"/>
</dbReference>
<feature type="transmembrane region" description="Helical" evidence="6">
    <location>
        <begin position="135"/>
        <end position="157"/>
    </location>
</feature>
<evidence type="ECO:0000313" key="9">
    <source>
        <dbReference type="Proteomes" id="UP000264006"/>
    </source>
</evidence>
<dbReference type="KEGG" id="euz:DVS28_a5077"/>
<dbReference type="PANTHER" id="PTHR19271:SF16">
    <property type="entry name" value="CYTOCHROME B"/>
    <property type="match status" value="1"/>
</dbReference>
<reference evidence="8 9" key="1">
    <citation type="submission" date="2018-09" db="EMBL/GenBank/DDBJ databases">
        <title>Complete genome sequence of Euzebya sp. DY32-46 isolated from seawater of Pacific Ocean.</title>
        <authorList>
            <person name="Xu L."/>
            <person name="Wu Y.-H."/>
            <person name="Xu X.-W."/>
        </authorList>
    </citation>
    <scope>NUCLEOTIDE SEQUENCE [LARGE SCALE GENOMIC DNA]</scope>
    <source>
        <strain evidence="8 9">DY32-46</strain>
    </source>
</reference>
<organism evidence="8 9">
    <name type="scientific">Euzebya pacifica</name>
    <dbReference type="NCBI Taxonomy" id="1608957"/>
    <lineage>
        <taxon>Bacteria</taxon>
        <taxon>Bacillati</taxon>
        <taxon>Actinomycetota</taxon>
        <taxon>Nitriliruptoria</taxon>
        <taxon>Euzebyales</taxon>
    </lineage>
</organism>
<proteinExistence type="predicted"/>
<dbReference type="InterPro" id="IPR016174">
    <property type="entry name" value="Di-haem_cyt_TM"/>
</dbReference>
<dbReference type="GO" id="GO:0022904">
    <property type="term" value="P:respiratory electron transport chain"/>
    <property type="evidence" value="ECO:0007669"/>
    <property type="project" value="InterPro"/>
</dbReference>
<gene>
    <name evidence="8" type="ORF">DVS28_a5077</name>
</gene>
<feature type="transmembrane region" description="Helical" evidence="6">
    <location>
        <begin position="41"/>
        <end position="60"/>
    </location>
</feature>
<dbReference type="RefSeq" id="WP_114593868.1">
    <property type="nucleotide sequence ID" value="NZ_CP031165.1"/>
</dbReference>
<keyword evidence="6" id="KW-0472">Membrane</keyword>
<dbReference type="PROSITE" id="PS51002">
    <property type="entry name" value="CYTB_NTER"/>
    <property type="match status" value="1"/>
</dbReference>
<keyword evidence="6" id="KW-0812">Transmembrane</keyword>
<dbReference type="OrthoDB" id="9804503at2"/>
<name>A0A346Y5I6_9ACTN</name>
<feature type="domain" description="Cytochrome b/b6 N-terminal region profile" evidence="7">
    <location>
        <begin position="8"/>
        <end position="234"/>
    </location>
</feature>
<dbReference type="AlphaFoldDB" id="A0A346Y5I6"/>
<evidence type="ECO:0000256" key="3">
    <source>
        <dbReference type="ARBA" id="ARBA00016116"/>
    </source>
</evidence>
<dbReference type="GO" id="GO:0016491">
    <property type="term" value="F:oxidoreductase activity"/>
    <property type="evidence" value="ECO:0007669"/>
    <property type="project" value="InterPro"/>
</dbReference>
<evidence type="ECO:0000256" key="1">
    <source>
        <dbReference type="ARBA" id="ARBA00001971"/>
    </source>
</evidence>
<sequence length="461" mass="50703">MTPLFSALLDALDRRMHLSGPTKKAANKVFPANWSFLLGEVAMISFAVLVLTGIFLTLFFRPAVDPVVYTGANEFFADVELPAAFESVVRLSTDVPGGLLMRRIHRAASHLFIASMILHMLRILLTGAFRKPREVNYYVGVGLLTMVLGEGFLGYSLPYDSLAGTGIRVMYSIILSIPFVGENVAFWIFGGEFPGEAIIPRFYALHVFVLPLLLAALIGAHVFILVRQKHTQMPRPDVDGHSYVVGKPLWPGQAAESTTLVLWIGGLLALSATIIPWSDVELLGPYLPGEVGNNAQPDWFLFWTDGLLRAIPAFELNILGTTINSLFVAGALIPGVLFGLLFAYPTLERKVYGLKGEWHVLTNPLDIPLRAAMVMGTFSFVLLASANATNDIISRMVGIPIEDLVFVFRLLMVFAPPLLAFGVYRYARRRLDAVGTDVAQTEEEAESRFQYVGMGDPEPLE</sequence>
<dbReference type="Proteomes" id="UP000264006">
    <property type="component" value="Chromosome"/>
</dbReference>
<dbReference type="GO" id="GO:0016020">
    <property type="term" value="C:membrane"/>
    <property type="evidence" value="ECO:0007669"/>
    <property type="project" value="InterPro"/>
</dbReference>
<evidence type="ECO:0000256" key="5">
    <source>
        <dbReference type="ARBA" id="ARBA00029568"/>
    </source>
</evidence>
<evidence type="ECO:0000256" key="6">
    <source>
        <dbReference type="SAM" id="Phobius"/>
    </source>
</evidence>
<dbReference type="EC" id="7.1.1.8" evidence="2"/>
<evidence type="ECO:0000259" key="7">
    <source>
        <dbReference type="PROSITE" id="PS51002"/>
    </source>
</evidence>
<feature type="transmembrane region" description="Helical" evidence="6">
    <location>
        <begin position="326"/>
        <end position="347"/>
    </location>
</feature>
<keyword evidence="6" id="KW-1133">Transmembrane helix</keyword>
<comment type="catalytic activity">
    <reaction evidence="4">
        <text>a quinol + 2 Fe(III)-[cytochrome c](out) = a quinone + 2 Fe(II)-[cytochrome c](out) + 2 H(+)(out)</text>
        <dbReference type="Rhea" id="RHEA:11484"/>
        <dbReference type="Rhea" id="RHEA-COMP:10350"/>
        <dbReference type="Rhea" id="RHEA-COMP:14399"/>
        <dbReference type="ChEBI" id="CHEBI:15378"/>
        <dbReference type="ChEBI" id="CHEBI:24646"/>
        <dbReference type="ChEBI" id="CHEBI:29033"/>
        <dbReference type="ChEBI" id="CHEBI:29034"/>
        <dbReference type="ChEBI" id="CHEBI:132124"/>
        <dbReference type="EC" id="7.1.1.8"/>
    </reaction>
</comment>
<feature type="transmembrane region" description="Helical" evidence="6">
    <location>
        <begin position="367"/>
        <end position="386"/>
    </location>
</feature>
<feature type="transmembrane region" description="Helical" evidence="6">
    <location>
        <begin position="406"/>
        <end position="424"/>
    </location>
</feature>
<dbReference type="InterPro" id="IPR027387">
    <property type="entry name" value="Cytb/b6-like_sf"/>
</dbReference>
<dbReference type="InterPro" id="IPR005797">
    <property type="entry name" value="Cyt_b/b6_N"/>
</dbReference>
<feature type="transmembrane region" description="Helical" evidence="6">
    <location>
        <begin position="202"/>
        <end position="226"/>
    </location>
</feature>
<keyword evidence="9" id="KW-1185">Reference proteome</keyword>